<dbReference type="AlphaFoldDB" id="A0A9W4JIL9"/>
<dbReference type="FunFam" id="1.20.1250.20:FF:000082">
    <property type="entry name" value="MFS multidrug transporter, putative"/>
    <property type="match status" value="1"/>
</dbReference>
<dbReference type="FunFam" id="1.20.1720.10:FF:000061">
    <property type="entry name" value="Uncharacterized protein"/>
    <property type="match status" value="1"/>
</dbReference>
<dbReference type="CDD" id="cd17323">
    <property type="entry name" value="MFS_Tpo1_MDR_like"/>
    <property type="match status" value="1"/>
</dbReference>
<evidence type="ECO:0000256" key="5">
    <source>
        <dbReference type="ARBA" id="ARBA00023136"/>
    </source>
</evidence>
<dbReference type="Gene3D" id="1.20.1250.20">
    <property type="entry name" value="MFS general substrate transporter like domains"/>
    <property type="match status" value="1"/>
</dbReference>
<dbReference type="GO" id="GO:0042908">
    <property type="term" value="P:xenobiotic transport"/>
    <property type="evidence" value="ECO:0007669"/>
    <property type="project" value="UniProtKB-ARBA"/>
</dbReference>
<dbReference type="EMBL" id="CAJVPG010000388">
    <property type="protein sequence ID" value="CAG8401758.1"/>
    <property type="molecule type" value="Genomic_DNA"/>
</dbReference>
<keyword evidence="5 6" id="KW-0472">Membrane</keyword>
<dbReference type="PANTHER" id="PTHR23502">
    <property type="entry name" value="MAJOR FACILITATOR SUPERFAMILY"/>
    <property type="match status" value="1"/>
</dbReference>
<dbReference type="PROSITE" id="PS00216">
    <property type="entry name" value="SUGAR_TRANSPORT_1"/>
    <property type="match status" value="1"/>
</dbReference>
<comment type="similarity">
    <text evidence="2">Belongs to the major facilitator superfamily.</text>
</comment>
<evidence type="ECO:0000256" key="1">
    <source>
        <dbReference type="ARBA" id="ARBA00004651"/>
    </source>
</evidence>
<organism evidence="8 9">
    <name type="scientific">Penicillium salamii</name>
    <dbReference type="NCBI Taxonomy" id="1612424"/>
    <lineage>
        <taxon>Eukaryota</taxon>
        <taxon>Fungi</taxon>
        <taxon>Dikarya</taxon>
        <taxon>Ascomycota</taxon>
        <taxon>Pezizomycotina</taxon>
        <taxon>Eurotiomycetes</taxon>
        <taxon>Eurotiomycetidae</taxon>
        <taxon>Eurotiales</taxon>
        <taxon>Aspergillaceae</taxon>
        <taxon>Penicillium</taxon>
    </lineage>
</organism>
<reference evidence="8" key="1">
    <citation type="submission" date="2021-07" db="EMBL/GenBank/DDBJ databases">
        <authorList>
            <person name="Branca A.L. A."/>
        </authorList>
    </citation>
    <scope>NUCLEOTIDE SEQUENCE</scope>
</reference>
<feature type="transmembrane region" description="Helical" evidence="6">
    <location>
        <begin position="62"/>
        <end position="86"/>
    </location>
</feature>
<dbReference type="Proteomes" id="UP001152649">
    <property type="component" value="Unassembled WGS sequence"/>
</dbReference>
<dbReference type="PROSITE" id="PS50850">
    <property type="entry name" value="MFS"/>
    <property type="match status" value="1"/>
</dbReference>
<feature type="transmembrane region" description="Helical" evidence="6">
    <location>
        <begin position="355"/>
        <end position="374"/>
    </location>
</feature>
<dbReference type="InterPro" id="IPR020846">
    <property type="entry name" value="MFS_dom"/>
</dbReference>
<dbReference type="Pfam" id="PF07690">
    <property type="entry name" value="MFS_1"/>
    <property type="match status" value="1"/>
</dbReference>
<feature type="transmembrane region" description="Helical" evidence="6">
    <location>
        <begin position="421"/>
        <end position="446"/>
    </location>
</feature>
<comment type="subcellular location">
    <subcellularLocation>
        <location evidence="1">Cell membrane</location>
        <topology evidence="1">Multi-pass membrane protein</topology>
    </subcellularLocation>
</comment>
<name>A0A9W4JIL9_9EURO</name>
<evidence type="ECO:0000256" key="4">
    <source>
        <dbReference type="ARBA" id="ARBA00022989"/>
    </source>
</evidence>
<dbReference type="GO" id="GO:0140115">
    <property type="term" value="P:export across plasma membrane"/>
    <property type="evidence" value="ECO:0007669"/>
    <property type="project" value="UniProtKB-ARBA"/>
</dbReference>
<dbReference type="SUPFAM" id="SSF103473">
    <property type="entry name" value="MFS general substrate transporter"/>
    <property type="match status" value="1"/>
</dbReference>
<evidence type="ECO:0000256" key="2">
    <source>
        <dbReference type="ARBA" id="ARBA00008335"/>
    </source>
</evidence>
<feature type="transmembrane region" description="Helical" evidence="6">
    <location>
        <begin position="157"/>
        <end position="177"/>
    </location>
</feature>
<evidence type="ECO:0000259" key="7">
    <source>
        <dbReference type="PROSITE" id="PS50850"/>
    </source>
</evidence>
<gene>
    <name evidence="8" type="ORF">PSALAMII_LOCUS7865</name>
</gene>
<feature type="transmembrane region" description="Helical" evidence="6">
    <location>
        <begin position="310"/>
        <end position="335"/>
    </location>
</feature>
<keyword evidence="9" id="KW-1185">Reference proteome</keyword>
<dbReference type="PANTHER" id="PTHR23502:SF134">
    <property type="entry name" value="MAJOR FACILITATOR SUPERFAMILY (MFS) PROFILE DOMAIN-CONTAINING PROTEIN-RELATED"/>
    <property type="match status" value="1"/>
</dbReference>
<dbReference type="InterPro" id="IPR011701">
    <property type="entry name" value="MFS"/>
</dbReference>
<feature type="transmembrane region" description="Helical" evidence="6">
    <location>
        <begin position="218"/>
        <end position="238"/>
    </location>
</feature>
<feature type="transmembrane region" description="Helical" evidence="6">
    <location>
        <begin position="394"/>
        <end position="415"/>
    </location>
</feature>
<feature type="transmembrane region" description="Helical" evidence="6">
    <location>
        <begin position="130"/>
        <end position="151"/>
    </location>
</feature>
<dbReference type="InterPro" id="IPR036259">
    <property type="entry name" value="MFS_trans_sf"/>
</dbReference>
<feature type="transmembrane region" description="Helical" evidence="6">
    <location>
        <begin position="98"/>
        <end position="118"/>
    </location>
</feature>
<evidence type="ECO:0000313" key="9">
    <source>
        <dbReference type="Proteomes" id="UP001152649"/>
    </source>
</evidence>
<keyword evidence="4 6" id="KW-1133">Transmembrane helix</keyword>
<feature type="transmembrane region" description="Helical" evidence="6">
    <location>
        <begin position="488"/>
        <end position="509"/>
    </location>
</feature>
<protein>
    <recommendedName>
        <fullName evidence="7">Major facilitator superfamily (MFS) profile domain-containing protein</fullName>
    </recommendedName>
</protein>
<comment type="caution">
    <text evidence="8">The sequence shown here is derived from an EMBL/GenBank/DDBJ whole genome shotgun (WGS) entry which is preliminary data.</text>
</comment>
<keyword evidence="3 6" id="KW-0812">Transmembrane</keyword>
<dbReference type="OrthoDB" id="6770063at2759"/>
<evidence type="ECO:0000313" key="8">
    <source>
        <dbReference type="EMBL" id="CAG8401758.1"/>
    </source>
</evidence>
<feature type="transmembrane region" description="Helical" evidence="6">
    <location>
        <begin position="189"/>
        <end position="212"/>
    </location>
</feature>
<proteinExistence type="inferred from homology"/>
<dbReference type="InterPro" id="IPR005829">
    <property type="entry name" value="Sugar_transporter_CS"/>
</dbReference>
<dbReference type="GO" id="GO:0022857">
    <property type="term" value="F:transmembrane transporter activity"/>
    <property type="evidence" value="ECO:0007669"/>
    <property type="project" value="InterPro"/>
</dbReference>
<feature type="domain" description="Major facilitator superfamily (MFS) profile" evidence="7">
    <location>
        <begin position="64"/>
        <end position="514"/>
    </location>
</feature>
<evidence type="ECO:0000256" key="6">
    <source>
        <dbReference type="SAM" id="Phobius"/>
    </source>
</evidence>
<accession>A0A9W4JIL9</accession>
<sequence length="526" mass="57402">MAHNTDSQATSNDQAPQTPIQYLNLSFDSVLPIPTSIEAAKIPSPDLSKLGSPYKWSPTHKAFVTGVSCIATLFASFAASCYSPGAEQMASEWHISKVAALVGITTFCCGFAIGPMFLAPFSEVVGRKPVFVVTALLLVVCQVCCAVTRLYSGMLVARFFAGIAGSTFSTMVGGIVADIYTPRDRNAPMTLFSAGALFGTGLGPLVCGFIGQYTTWRWIFYMQIIIAALISLSVILCFRETRSTVVLRKRAAKLNKWYEQLDAAGCGVLQFNCHDLGAEKGPLRVRWKIAADEERPSLIANVKMSLSRPFVMLFTEPVVFFFSLWAAFSWSVLYINLSILPLVFQKAYGFSLSEANGVFTASCTGSLLAMGLSIVQDKIASRREGWNSVPEHRLYFSCLESTLLPIGLFMFGWTSHFQVHWIVPTIAVGISTMGIFAVYLAVFNYLADTYHRYASSALAAQSFCRNMMGGVFPLVSTQMFENLQFGPAASLLGGIGAALTLVPWLLVFCGPSIRARSKMASEVMKW</sequence>
<evidence type="ECO:0000256" key="3">
    <source>
        <dbReference type="ARBA" id="ARBA00022692"/>
    </source>
</evidence>
<feature type="transmembrane region" description="Helical" evidence="6">
    <location>
        <begin position="458"/>
        <end position="476"/>
    </location>
</feature>
<dbReference type="GO" id="GO:0005886">
    <property type="term" value="C:plasma membrane"/>
    <property type="evidence" value="ECO:0007669"/>
    <property type="project" value="UniProtKB-SubCell"/>
</dbReference>